<feature type="non-terminal residue" evidence="2">
    <location>
        <position position="1"/>
    </location>
</feature>
<reference evidence="2 3" key="1">
    <citation type="journal article" date="2015" name="BMC Genomics">
        <title>Insights from the genome of Ophiocordyceps polyrhachis-furcata to pathogenicity and host specificity in insect fungi.</title>
        <authorList>
            <person name="Wichadakul D."/>
            <person name="Kobmoo N."/>
            <person name="Ingsriswang S."/>
            <person name="Tangphatsornruang S."/>
            <person name="Chantasingh D."/>
            <person name="Luangsa-ard J.J."/>
            <person name="Eurwilaichitr L."/>
        </authorList>
    </citation>
    <scope>NUCLEOTIDE SEQUENCE [LARGE SCALE GENOMIC DNA]</scope>
    <source>
        <strain evidence="2 3">BCC 54312</strain>
    </source>
</reference>
<sequence length="298" mass="33031">FKYTTAENIVYFGGSARHSYTHIQGTRPEGLGGSRDAGPAVAGPRPPYVTEAERHNNVGGGYAVQRLRPYGPYGPNRVRIRIRIRIRIRVRIRNEIDSRIRVRAESSSYYNRNNSSIRTYLRPYRPYGRPTLAGSKDSPPTIRTVGYRDKLRRHEARRPKTKDTIDWLEKHAFFCRKVGPGPDESIEHSYGLFQALPKEIQGLGGSRDAGPAVAGPRPPYVTEAEAATPYSGYGRTGRTGRTRPEGLGGSRDAGPAVAGPRPPYVTEAERHNNVGGGYAVQRLRPYGPYGPYEGRNVG</sequence>
<dbReference type="Proteomes" id="UP000253664">
    <property type="component" value="Unassembled WGS sequence"/>
</dbReference>
<evidence type="ECO:0000256" key="1">
    <source>
        <dbReference type="SAM" id="MobiDB-lite"/>
    </source>
</evidence>
<evidence type="ECO:0000313" key="3">
    <source>
        <dbReference type="Proteomes" id="UP000253664"/>
    </source>
</evidence>
<organism evidence="2 3">
    <name type="scientific">Ophiocordyceps polyrhachis-furcata BCC 54312</name>
    <dbReference type="NCBI Taxonomy" id="1330021"/>
    <lineage>
        <taxon>Eukaryota</taxon>
        <taxon>Fungi</taxon>
        <taxon>Dikarya</taxon>
        <taxon>Ascomycota</taxon>
        <taxon>Pezizomycotina</taxon>
        <taxon>Sordariomycetes</taxon>
        <taxon>Hypocreomycetidae</taxon>
        <taxon>Hypocreales</taxon>
        <taxon>Ophiocordycipitaceae</taxon>
        <taxon>Ophiocordyceps</taxon>
    </lineage>
</organism>
<gene>
    <name evidence="2" type="ORF">L249_8131</name>
</gene>
<keyword evidence="3" id="KW-1185">Reference proteome</keyword>
<evidence type="ECO:0000313" key="2">
    <source>
        <dbReference type="EMBL" id="RCI14014.1"/>
    </source>
</evidence>
<dbReference type="AlphaFoldDB" id="A0A367LHU8"/>
<comment type="caution">
    <text evidence="2">The sequence shown here is derived from an EMBL/GenBank/DDBJ whole genome shotgun (WGS) entry which is preliminary data.</text>
</comment>
<name>A0A367LHU8_9HYPO</name>
<dbReference type="EMBL" id="LKCN02000005">
    <property type="protein sequence ID" value="RCI14014.1"/>
    <property type="molecule type" value="Genomic_DNA"/>
</dbReference>
<proteinExistence type="predicted"/>
<feature type="region of interest" description="Disordered" evidence="1">
    <location>
        <begin position="230"/>
        <end position="298"/>
    </location>
</feature>
<protein>
    <submittedName>
        <fullName evidence="2">Uncharacterized protein</fullName>
    </submittedName>
</protein>
<accession>A0A367LHU8</accession>